<evidence type="ECO:0000259" key="3">
    <source>
        <dbReference type="Pfam" id="PF06812"/>
    </source>
</evidence>
<feature type="transmembrane region" description="Helical" evidence="2">
    <location>
        <begin position="241"/>
        <end position="263"/>
    </location>
</feature>
<evidence type="ECO:0000256" key="2">
    <source>
        <dbReference type="SAM" id="Phobius"/>
    </source>
</evidence>
<sequence length="469" mass="51853">MDAQTISVAGDPRGYAETDQIRDEMAKLTHPARPDVDWRRVEQCCQALFSKNGVDLRTAVFYAVARGHRAGLAGLHEGLSIIDVLVCGHWMQMWPQQTHTRMELLSWLTGSVLQRLRALTLSYADLPLIYRTEACVARLCNALELLELKQLSRLEQIQSWLQQAAATLEQTDASKGITQEAAPERAPCVVDTVSARGIVKKAPPVILPQTRKARAPTKKSMTDAGRAGDAAAPAPNRRAGFMAGFICALLLAAATGAAVWWLARPAPAQALFDNVALLPVVNGSADAQRFQKSLTPKALENAREDWLMALNKKLTFLAGLPALWRQTQGDALLSQADALWPDTPAVATLRARERQRRESLALPAAALENWNLAQQRLARLTERLNALDERRGRWLTGSELKTAVFDIRQALDKTPPLEELLRQLAVQQAQGESAVALRKQIDDRFEQLLNRYALLTEKAPAQPRDLSEQ</sequence>
<protein>
    <submittedName>
        <fullName evidence="5">Type VI secretion system ImpA family N-terminal domain-containing protein</fullName>
    </submittedName>
</protein>
<dbReference type="Pfam" id="PF06812">
    <property type="entry name" value="ImpA_N"/>
    <property type="match status" value="1"/>
</dbReference>
<feature type="domain" description="ImpA C-terminal" evidence="4">
    <location>
        <begin position="312"/>
        <end position="455"/>
    </location>
</feature>
<feature type="compositionally biased region" description="Low complexity" evidence="1">
    <location>
        <begin position="223"/>
        <end position="232"/>
    </location>
</feature>
<accession>A0A949Q3Q9</accession>
<feature type="domain" description="ImpA N-terminal" evidence="3">
    <location>
        <begin position="12"/>
        <end position="109"/>
    </location>
</feature>
<reference evidence="5 6" key="1">
    <citation type="submission" date="2021-03" db="EMBL/GenBank/DDBJ databases">
        <title>Tenobrionicola molitorae gen. nov., sp. nov. and Tenobrionicola larvae sp. nov., isolated from larvae of the mealworm Tenobrio molitor L., a proposal to transfer Erwinia teleogrylli Liu et al. 2016 to a new genus Entomohabitans as Entomohabitans teleogrylli comb. nov.</title>
        <authorList>
            <person name="Lee S.D."/>
            <person name="Yang H.L."/>
            <person name="Kim I.S."/>
        </authorList>
    </citation>
    <scope>NUCLEOTIDE SEQUENCE [LARGE SCALE GENOMIC DNA]</scope>
    <source>
        <strain evidence="5 6">YMB-R21</strain>
    </source>
</reference>
<dbReference type="AlphaFoldDB" id="A0A949Q3Q9"/>
<dbReference type="EMBL" id="JAGFEW010000001">
    <property type="protein sequence ID" value="MBV5094319.1"/>
    <property type="molecule type" value="Genomic_DNA"/>
</dbReference>
<evidence type="ECO:0000313" key="6">
    <source>
        <dbReference type="Proteomes" id="UP000746420"/>
    </source>
</evidence>
<dbReference type="Pfam" id="PF12486">
    <property type="entry name" value="VasL"/>
    <property type="match status" value="1"/>
</dbReference>
<gene>
    <name evidence="5" type="ORF">JZ788_00845</name>
</gene>
<proteinExistence type="predicted"/>
<feature type="region of interest" description="Disordered" evidence="1">
    <location>
        <begin position="211"/>
        <end position="232"/>
    </location>
</feature>
<dbReference type="InterPro" id="IPR021069">
    <property type="entry name" value="ImpA_C"/>
</dbReference>
<dbReference type="InterPro" id="IPR010657">
    <property type="entry name" value="ImpA_N"/>
</dbReference>
<dbReference type="PANTHER" id="PTHR37024">
    <property type="entry name" value="TYPE VI SECRETION SYSTEM DUF2094 AND IMPA-RELATED DOMAIN PROTEIN"/>
    <property type="match status" value="1"/>
</dbReference>
<evidence type="ECO:0000313" key="5">
    <source>
        <dbReference type="EMBL" id="MBV5094319.1"/>
    </source>
</evidence>
<dbReference type="RefSeq" id="WP_249938755.1">
    <property type="nucleotide sequence ID" value="NZ_JAGFEW010000001.1"/>
</dbReference>
<evidence type="ECO:0000259" key="4">
    <source>
        <dbReference type="Pfam" id="PF12486"/>
    </source>
</evidence>
<name>A0A949Q3Q9_9ENTR</name>
<keyword evidence="2" id="KW-0472">Membrane</keyword>
<keyword evidence="2" id="KW-0812">Transmembrane</keyword>
<dbReference type="PANTHER" id="PTHR37024:SF5">
    <property type="entry name" value="IMPA N-TERMINAL DOMAIN-CONTAINING PROTEIN"/>
    <property type="match status" value="1"/>
</dbReference>
<dbReference type="Proteomes" id="UP000746420">
    <property type="component" value="Unassembled WGS sequence"/>
</dbReference>
<evidence type="ECO:0000256" key="1">
    <source>
        <dbReference type="SAM" id="MobiDB-lite"/>
    </source>
</evidence>
<organism evidence="5 6">
    <name type="scientific">Tenebrionicola larvae</name>
    <dbReference type="NCBI Taxonomy" id="2815733"/>
    <lineage>
        <taxon>Bacteria</taxon>
        <taxon>Pseudomonadati</taxon>
        <taxon>Pseudomonadota</taxon>
        <taxon>Gammaproteobacteria</taxon>
        <taxon>Enterobacterales</taxon>
        <taxon>Enterobacteriaceae</taxon>
        <taxon>Tenebrionibacter/Tenebrionicola group</taxon>
        <taxon>Tenebrionicola</taxon>
    </lineage>
</organism>
<keyword evidence="2" id="KW-1133">Transmembrane helix</keyword>
<comment type="caution">
    <text evidence="5">The sequence shown here is derived from an EMBL/GenBank/DDBJ whole genome shotgun (WGS) entry which is preliminary data.</text>
</comment>
<keyword evidence="6" id="KW-1185">Reference proteome</keyword>